<feature type="signal peptide" evidence="2">
    <location>
        <begin position="1"/>
        <end position="19"/>
    </location>
</feature>
<evidence type="ECO:0008006" key="7">
    <source>
        <dbReference type="Google" id="ProtNLM"/>
    </source>
</evidence>
<reference evidence="4 5" key="1">
    <citation type="submission" date="2016-10" db="EMBL/GenBank/DDBJ databases">
        <authorList>
            <person name="de Groot N.N."/>
        </authorList>
    </citation>
    <scope>NUCLEOTIDE SEQUENCE [LARGE SCALE GENOMIC DNA]</scope>
    <source>
        <strain evidence="4 5">DSM 17074</strain>
    </source>
</reference>
<dbReference type="AlphaFoldDB" id="A0A1I6TX15"/>
<sequence>MKKLLALLLVILLTVVACNTSEEPEDQGAETPSETETEQPTDEDTEGDTETESDDEPSDEEDDGYTEVDYEAVVPVVTHVFDENEEMMLIHMETSADPLNQDEALMMSLQLSDQTTNEAFTGLVSVEIADKEATLNFEGGQPFVSLASAEHMMLDQMFYQLGAFYNIDTFIFTVDGEAGVDYGQVGFIEALPVEDMAVTGVVEVTNETLLEGYQAPVYRSIRDMVPLQLDSFEETLNKTATFVAPEGYKRVFEGVTIVDVKETGAQITLTVTGEIEEDTALVHALAIMATAFDFDTLTVVNESMMTRTKVTLY</sequence>
<feature type="region of interest" description="Disordered" evidence="1">
    <location>
        <begin position="21"/>
        <end position="68"/>
    </location>
</feature>
<keyword evidence="2" id="KW-0732">Signal</keyword>
<evidence type="ECO:0000256" key="1">
    <source>
        <dbReference type="SAM" id="MobiDB-lite"/>
    </source>
</evidence>
<dbReference type="OrthoDB" id="2974585at2"/>
<accession>A0A1I6TX15</accession>
<evidence type="ECO:0000313" key="6">
    <source>
        <dbReference type="Proteomes" id="UP000321773"/>
    </source>
</evidence>
<evidence type="ECO:0000313" key="4">
    <source>
        <dbReference type="EMBL" id="SFS93715.1"/>
    </source>
</evidence>
<dbReference type="RefSeq" id="WP_089854806.1">
    <property type="nucleotide sequence ID" value="NZ_BJWJ01000018.1"/>
</dbReference>
<gene>
    <name evidence="3" type="ORF">HMI01_17960</name>
    <name evidence="4" type="ORF">SAMN05421668_1194</name>
</gene>
<dbReference type="Proteomes" id="UP000321773">
    <property type="component" value="Unassembled WGS sequence"/>
</dbReference>
<organism evidence="4 5">
    <name type="scientific">Halolactibacillus miurensis</name>
    <dbReference type="NCBI Taxonomy" id="306541"/>
    <lineage>
        <taxon>Bacteria</taxon>
        <taxon>Bacillati</taxon>
        <taxon>Bacillota</taxon>
        <taxon>Bacilli</taxon>
        <taxon>Bacillales</taxon>
        <taxon>Bacillaceae</taxon>
        <taxon>Halolactibacillus</taxon>
    </lineage>
</organism>
<dbReference type="PROSITE" id="PS51257">
    <property type="entry name" value="PROKAR_LIPOPROTEIN"/>
    <property type="match status" value="1"/>
</dbReference>
<dbReference type="EMBL" id="FPAI01000019">
    <property type="protein sequence ID" value="SFS93715.1"/>
    <property type="molecule type" value="Genomic_DNA"/>
</dbReference>
<protein>
    <recommendedName>
        <fullName evidence="7">Sporulation and spore germination</fullName>
    </recommendedName>
</protein>
<dbReference type="Proteomes" id="UP000199139">
    <property type="component" value="Unassembled WGS sequence"/>
</dbReference>
<evidence type="ECO:0000256" key="2">
    <source>
        <dbReference type="SAM" id="SignalP"/>
    </source>
</evidence>
<feature type="chain" id="PRO_5039384155" description="Sporulation and spore germination" evidence="2">
    <location>
        <begin position="20"/>
        <end position="313"/>
    </location>
</feature>
<proteinExistence type="predicted"/>
<name>A0A1I6TX15_9BACI</name>
<dbReference type="EMBL" id="BJWJ01000018">
    <property type="protein sequence ID" value="GEM04808.1"/>
    <property type="molecule type" value="Genomic_DNA"/>
</dbReference>
<keyword evidence="6" id="KW-1185">Reference proteome</keyword>
<evidence type="ECO:0000313" key="3">
    <source>
        <dbReference type="EMBL" id="GEM04808.1"/>
    </source>
</evidence>
<feature type="compositionally biased region" description="Acidic residues" evidence="1">
    <location>
        <begin position="22"/>
        <end position="68"/>
    </location>
</feature>
<reference evidence="3 6" key="2">
    <citation type="submission" date="2019-07" db="EMBL/GenBank/DDBJ databases">
        <title>Whole genome shotgun sequence of Halolactibacillus miurensis NBRC 100873.</title>
        <authorList>
            <person name="Hosoyama A."/>
            <person name="Uohara A."/>
            <person name="Ohji S."/>
            <person name="Ichikawa N."/>
        </authorList>
    </citation>
    <scope>NUCLEOTIDE SEQUENCE [LARGE SCALE GENOMIC DNA]</scope>
    <source>
        <strain evidence="3 6">NBRC 100873</strain>
    </source>
</reference>
<evidence type="ECO:0000313" key="5">
    <source>
        <dbReference type="Proteomes" id="UP000199139"/>
    </source>
</evidence>
<dbReference type="STRING" id="306541.SAMN05421668_1194"/>